<protein>
    <submittedName>
        <fullName evidence="1">Uncharacterized protein</fullName>
    </submittedName>
</protein>
<evidence type="ECO:0000313" key="1">
    <source>
        <dbReference type="EMBL" id="KAF1969033.1"/>
    </source>
</evidence>
<keyword evidence="2" id="KW-1185">Reference proteome</keyword>
<organism evidence="1 2">
    <name type="scientific">Bimuria novae-zelandiae CBS 107.79</name>
    <dbReference type="NCBI Taxonomy" id="1447943"/>
    <lineage>
        <taxon>Eukaryota</taxon>
        <taxon>Fungi</taxon>
        <taxon>Dikarya</taxon>
        <taxon>Ascomycota</taxon>
        <taxon>Pezizomycotina</taxon>
        <taxon>Dothideomycetes</taxon>
        <taxon>Pleosporomycetidae</taxon>
        <taxon>Pleosporales</taxon>
        <taxon>Massarineae</taxon>
        <taxon>Didymosphaeriaceae</taxon>
        <taxon>Bimuria</taxon>
    </lineage>
</organism>
<proteinExistence type="predicted"/>
<gene>
    <name evidence="1" type="ORF">BU23DRAFT_248380</name>
</gene>
<dbReference type="Proteomes" id="UP000800036">
    <property type="component" value="Unassembled WGS sequence"/>
</dbReference>
<sequence>MTRTLLLFYMDACPTSCRNGGDPLSSCSCNTPKLTRPGLDGLVPVASIHALLGLLLSAPAENAQVPDTENDSGLGDAVRAILHAFSPHNGEVNWEQFRTVMEQSTPLLLTELTAFFTRQFPGQRSDGLFQIQYRWKLPLAMLGTGASTRRSFLSIPHFRQLGLVLPHALLDKLSLLHQSSPDETSCSDIRGMIATTCLRLLAISGTTESGPWVLIACISPERVQEAEMMETYFYPK</sequence>
<name>A0A6A5UV30_9PLEO</name>
<evidence type="ECO:0000313" key="2">
    <source>
        <dbReference type="Proteomes" id="UP000800036"/>
    </source>
</evidence>
<dbReference type="AlphaFoldDB" id="A0A6A5UV30"/>
<accession>A0A6A5UV30</accession>
<dbReference type="OrthoDB" id="3736964at2759"/>
<dbReference type="EMBL" id="ML976714">
    <property type="protein sequence ID" value="KAF1969033.1"/>
    <property type="molecule type" value="Genomic_DNA"/>
</dbReference>
<reference evidence="1" key="1">
    <citation type="journal article" date="2020" name="Stud. Mycol.">
        <title>101 Dothideomycetes genomes: a test case for predicting lifestyles and emergence of pathogens.</title>
        <authorList>
            <person name="Haridas S."/>
            <person name="Albert R."/>
            <person name="Binder M."/>
            <person name="Bloem J."/>
            <person name="Labutti K."/>
            <person name="Salamov A."/>
            <person name="Andreopoulos B."/>
            <person name="Baker S."/>
            <person name="Barry K."/>
            <person name="Bills G."/>
            <person name="Bluhm B."/>
            <person name="Cannon C."/>
            <person name="Castanera R."/>
            <person name="Culley D."/>
            <person name="Daum C."/>
            <person name="Ezra D."/>
            <person name="Gonzalez J."/>
            <person name="Henrissat B."/>
            <person name="Kuo A."/>
            <person name="Liang C."/>
            <person name="Lipzen A."/>
            <person name="Lutzoni F."/>
            <person name="Magnuson J."/>
            <person name="Mondo S."/>
            <person name="Nolan M."/>
            <person name="Ohm R."/>
            <person name="Pangilinan J."/>
            <person name="Park H.-J."/>
            <person name="Ramirez L."/>
            <person name="Alfaro M."/>
            <person name="Sun H."/>
            <person name="Tritt A."/>
            <person name="Yoshinaga Y."/>
            <person name="Zwiers L.-H."/>
            <person name="Turgeon B."/>
            <person name="Goodwin S."/>
            <person name="Spatafora J."/>
            <person name="Crous P."/>
            <person name="Grigoriev I."/>
        </authorList>
    </citation>
    <scope>NUCLEOTIDE SEQUENCE</scope>
    <source>
        <strain evidence="1">CBS 107.79</strain>
    </source>
</reference>